<gene>
    <name evidence="1" type="ORF">IT779_24955</name>
</gene>
<name>A0A931IH25_9NOCA</name>
<dbReference type="AlphaFoldDB" id="A0A931IH25"/>
<dbReference type="RefSeq" id="WP_196151836.1">
    <property type="nucleotide sequence ID" value="NZ_JADMLG010000011.1"/>
</dbReference>
<accession>A0A931IH25</accession>
<comment type="caution">
    <text evidence="1">The sequence shown here is derived from an EMBL/GenBank/DDBJ whole genome shotgun (WGS) entry which is preliminary data.</text>
</comment>
<keyword evidence="2" id="KW-1185">Reference proteome</keyword>
<sequence>MTNSGEIRLKADHPAGFAIDDITVGSFAHGFGRTANGRPFAFRTVGSTLELEIYRADSDSDVPGPEDVVAVGRARVTDVDLDDERSVVALVRDMIPDAAPVEPAADRDVTTVRALLGRIGSVIDGR</sequence>
<protein>
    <submittedName>
        <fullName evidence="1">Uncharacterized protein</fullName>
    </submittedName>
</protein>
<reference evidence="1" key="1">
    <citation type="submission" date="2020-11" db="EMBL/GenBank/DDBJ databases">
        <title>Nocardia NEAU-351.nov., a novel actinomycete isolated from the cow dung.</title>
        <authorList>
            <person name="Zhang X."/>
        </authorList>
    </citation>
    <scope>NUCLEOTIDE SEQUENCE</scope>
    <source>
        <strain evidence="1">NEAU-351</strain>
    </source>
</reference>
<proteinExistence type="predicted"/>
<dbReference type="Proteomes" id="UP000655751">
    <property type="component" value="Unassembled WGS sequence"/>
</dbReference>
<evidence type="ECO:0000313" key="1">
    <source>
        <dbReference type="EMBL" id="MBH0779523.1"/>
    </source>
</evidence>
<organism evidence="1 2">
    <name type="scientific">Nocardia bovistercoris</name>
    <dbReference type="NCBI Taxonomy" id="2785916"/>
    <lineage>
        <taxon>Bacteria</taxon>
        <taxon>Bacillati</taxon>
        <taxon>Actinomycetota</taxon>
        <taxon>Actinomycetes</taxon>
        <taxon>Mycobacteriales</taxon>
        <taxon>Nocardiaceae</taxon>
        <taxon>Nocardia</taxon>
    </lineage>
</organism>
<evidence type="ECO:0000313" key="2">
    <source>
        <dbReference type="Proteomes" id="UP000655751"/>
    </source>
</evidence>
<dbReference type="EMBL" id="JADMLG010000011">
    <property type="protein sequence ID" value="MBH0779523.1"/>
    <property type="molecule type" value="Genomic_DNA"/>
</dbReference>